<comment type="catalytic activity">
    <reaction evidence="9 11">
        <text>dTMP + ATP = dTDP + ADP</text>
        <dbReference type="Rhea" id="RHEA:13517"/>
        <dbReference type="ChEBI" id="CHEBI:30616"/>
        <dbReference type="ChEBI" id="CHEBI:58369"/>
        <dbReference type="ChEBI" id="CHEBI:63528"/>
        <dbReference type="ChEBI" id="CHEBI:456216"/>
        <dbReference type="EC" id="2.7.4.9"/>
    </reaction>
</comment>
<evidence type="ECO:0000256" key="4">
    <source>
        <dbReference type="ARBA" id="ARBA00022679"/>
    </source>
</evidence>
<evidence type="ECO:0000256" key="7">
    <source>
        <dbReference type="ARBA" id="ARBA00022777"/>
    </source>
</evidence>
<evidence type="ECO:0000256" key="10">
    <source>
        <dbReference type="ARBA" id="ARBA00057735"/>
    </source>
</evidence>
<name>S4W357_9BACT</name>
<dbReference type="GO" id="GO:0004798">
    <property type="term" value="F:dTMP kinase activity"/>
    <property type="evidence" value="ECO:0007669"/>
    <property type="project" value="UniProtKB-UniRule"/>
</dbReference>
<evidence type="ECO:0000256" key="1">
    <source>
        <dbReference type="ARBA" id="ARBA00009776"/>
    </source>
</evidence>
<evidence type="ECO:0000256" key="11">
    <source>
        <dbReference type="HAMAP-Rule" id="MF_00165"/>
    </source>
</evidence>
<dbReference type="GO" id="GO:0006235">
    <property type="term" value="P:dTTP biosynthetic process"/>
    <property type="evidence" value="ECO:0007669"/>
    <property type="project" value="UniProtKB-UniRule"/>
</dbReference>
<evidence type="ECO:0000256" key="3">
    <source>
        <dbReference type="ARBA" id="ARBA00017144"/>
    </source>
</evidence>
<evidence type="ECO:0000256" key="2">
    <source>
        <dbReference type="ARBA" id="ARBA00012980"/>
    </source>
</evidence>
<dbReference type="InterPro" id="IPR039430">
    <property type="entry name" value="Thymidylate_kin-like_dom"/>
</dbReference>
<dbReference type="EC" id="2.7.4.9" evidence="2 11"/>
<dbReference type="SUPFAM" id="SSF52540">
    <property type="entry name" value="P-loop containing nucleoside triphosphate hydrolases"/>
    <property type="match status" value="1"/>
</dbReference>
<keyword evidence="6 11" id="KW-0547">Nucleotide-binding</keyword>
<keyword evidence="5 11" id="KW-0545">Nucleotide biosynthesis</keyword>
<dbReference type="Gene3D" id="3.40.50.300">
    <property type="entry name" value="P-loop containing nucleotide triphosphate hydrolases"/>
    <property type="match status" value="1"/>
</dbReference>
<evidence type="ECO:0000256" key="8">
    <source>
        <dbReference type="ARBA" id="ARBA00022840"/>
    </source>
</evidence>
<dbReference type="GO" id="GO:0005829">
    <property type="term" value="C:cytosol"/>
    <property type="evidence" value="ECO:0007669"/>
    <property type="project" value="TreeGrafter"/>
</dbReference>
<dbReference type="PANTHER" id="PTHR10344">
    <property type="entry name" value="THYMIDYLATE KINASE"/>
    <property type="match status" value="1"/>
</dbReference>
<dbReference type="EMBL" id="KC810034">
    <property type="protein sequence ID" value="AGO87492.1"/>
    <property type="molecule type" value="Genomic_DNA"/>
</dbReference>
<dbReference type="InterPro" id="IPR018094">
    <property type="entry name" value="Thymidylate_kinase"/>
</dbReference>
<comment type="function">
    <text evidence="10 11">Phosphorylation of dTMP to form dTDP in both de novo and salvage pathways of dTTP synthesis.</text>
</comment>
<evidence type="ECO:0000259" key="12">
    <source>
        <dbReference type="Pfam" id="PF02223"/>
    </source>
</evidence>
<evidence type="ECO:0000313" key="13">
    <source>
        <dbReference type="EMBL" id="AGO87492.1"/>
    </source>
</evidence>
<dbReference type="InterPro" id="IPR027417">
    <property type="entry name" value="P-loop_NTPase"/>
</dbReference>
<comment type="similarity">
    <text evidence="1 11">Belongs to the thymidylate kinase family.</text>
</comment>
<evidence type="ECO:0000256" key="5">
    <source>
        <dbReference type="ARBA" id="ARBA00022727"/>
    </source>
</evidence>
<organism evidence="13">
    <name type="scientific">uncultured bacterium B19D1_C12D4_E9D6</name>
    <dbReference type="NCBI Taxonomy" id="1329637"/>
    <lineage>
        <taxon>Bacteria</taxon>
        <taxon>environmental samples</taxon>
    </lineage>
</organism>
<dbReference type="NCBIfam" id="TIGR00041">
    <property type="entry name" value="DTMP_kinase"/>
    <property type="match status" value="1"/>
</dbReference>
<gene>
    <name evidence="11" type="primary">tmk</name>
</gene>
<feature type="domain" description="Thymidylate kinase-like" evidence="12">
    <location>
        <begin position="15"/>
        <end position="206"/>
    </location>
</feature>
<accession>S4W357</accession>
<dbReference type="GO" id="GO:0006227">
    <property type="term" value="P:dUDP biosynthetic process"/>
    <property type="evidence" value="ECO:0007669"/>
    <property type="project" value="TreeGrafter"/>
</dbReference>
<dbReference type="CDD" id="cd01672">
    <property type="entry name" value="TMPK"/>
    <property type="match status" value="1"/>
</dbReference>
<evidence type="ECO:0000256" key="6">
    <source>
        <dbReference type="ARBA" id="ARBA00022741"/>
    </source>
</evidence>
<sequence length="225" mass="24650">MVNQNQTMPGSLITVEGADGAGKTTQLAYIFQWLTNHGIEVVQTREPGGTETGDLLREILLNGKALNISDRAELLMIFAARQQHLDQVILPALISGKCVLSDRFTDATYAYQGGGRGIDAAQIATLENWVQADLRPDLTIVLDIEVALGVERSGHRGETEKDRFESQATNFKQAVRQTYLERAAAEPERMKVVNSAKPIEVVQSGISALLDTFLQRHKRPTPPAG</sequence>
<dbReference type="GO" id="GO:0005524">
    <property type="term" value="F:ATP binding"/>
    <property type="evidence" value="ECO:0007669"/>
    <property type="project" value="UniProtKB-UniRule"/>
</dbReference>
<dbReference type="FunFam" id="3.40.50.300:FF:000225">
    <property type="entry name" value="Thymidylate kinase"/>
    <property type="match status" value="1"/>
</dbReference>
<keyword evidence="8 11" id="KW-0067">ATP-binding</keyword>
<dbReference type="Pfam" id="PF02223">
    <property type="entry name" value="Thymidylate_kin"/>
    <property type="match status" value="1"/>
</dbReference>
<dbReference type="GO" id="GO:0006233">
    <property type="term" value="P:dTDP biosynthetic process"/>
    <property type="evidence" value="ECO:0007669"/>
    <property type="project" value="InterPro"/>
</dbReference>
<dbReference type="HAMAP" id="MF_00165">
    <property type="entry name" value="Thymidylate_kinase"/>
    <property type="match status" value="1"/>
</dbReference>
<dbReference type="PANTHER" id="PTHR10344:SF4">
    <property type="entry name" value="UMP-CMP KINASE 2, MITOCHONDRIAL"/>
    <property type="match status" value="1"/>
</dbReference>
<evidence type="ECO:0000256" key="9">
    <source>
        <dbReference type="ARBA" id="ARBA00048743"/>
    </source>
</evidence>
<reference evidence="13" key="1">
    <citation type="submission" date="2013-03" db="EMBL/GenBank/DDBJ databases">
        <authorList>
            <person name="Ballestriero F."/>
        </authorList>
    </citation>
    <scope>NUCLEOTIDE SEQUENCE</scope>
</reference>
<proteinExistence type="inferred from homology"/>
<keyword evidence="7 11" id="KW-0418">Kinase</keyword>
<protein>
    <recommendedName>
        <fullName evidence="3 11">Thymidylate kinase</fullName>
        <ecNumber evidence="2 11">2.7.4.9</ecNumber>
    </recommendedName>
    <alternativeName>
        <fullName evidence="11">dTMP kinase</fullName>
    </alternativeName>
</protein>
<feature type="binding site" evidence="11">
    <location>
        <begin position="17"/>
        <end position="24"/>
    </location>
    <ligand>
        <name>ATP</name>
        <dbReference type="ChEBI" id="CHEBI:30616"/>
    </ligand>
</feature>
<dbReference type="AlphaFoldDB" id="S4W357"/>
<keyword evidence="4 11" id="KW-0808">Transferase</keyword>